<name>A0A2H0V586_9BACT</name>
<dbReference type="PROSITE" id="PS50293">
    <property type="entry name" value="TPR_REGION"/>
    <property type="match status" value="1"/>
</dbReference>
<evidence type="ECO:0000256" key="2">
    <source>
        <dbReference type="SAM" id="Phobius"/>
    </source>
</evidence>
<feature type="repeat" description="TPR" evidence="1">
    <location>
        <begin position="142"/>
        <end position="175"/>
    </location>
</feature>
<dbReference type="InterPro" id="IPR037919">
    <property type="entry name" value="OGT"/>
</dbReference>
<dbReference type="SUPFAM" id="SSF48452">
    <property type="entry name" value="TPR-like"/>
    <property type="match status" value="1"/>
</dbReference>
<dbReference type="PANTHER" id="PTHR44366">
    <property type="entry name" value="UDP-N-ACETYLGLUCOSAMINE--PEPTIDE N-ACETYLGLUCOSAMINYLTRANSFERASE 110 KDA SUBUNIT"/>
    <property type="match status" value="1"/>
</dbReference>
<dbReference type="PROSITE" id="PS50005">
    <property type="entry name" value="TPR"/>
    <property type="match status" value="3"/>
</dbReference>
<dbReference type="InterPro" id="IPR011990">
    <property type="entry name" value="TPR-like_helical_dom_sf"/>
</dbReference>
<gene>
    <name evidence="3" type="ORF">COT99_00370</name>
</gene>
<organism evidence="3 4">
    <name type="scientific">Candidatus Falkowbacteria bacterium CG10_big_fil_rev_8_21_14_0_10_43_10</name>
    <dbReference type="NCBI Taxonomy" id="1974567"/>
    <lineage>
        <taxon>Bacteria</taxon>
        <taxon>Candidatus Falkowiibacteriota</taxon>
    </lineage>
</organism>
<dbReference type="GO" id="GO:0097363">
    <property type="term" value="F:protein O-acetylglucosaminyltransferase activity"/>
    <property type="evidence" value="ECO:0007669"/>
    <property type="project" value="TreeGrafter"/>
</dbReference>
<dbReference type="GO" id="GO:0006493">
    <property type="term" value="P:protein O-linked glycosylation"/>
    <property type="evidence" value="ECO:0007669"/>
    <property type="project" value="InterPro"/>
</dbReference>
<keyword evidence="2" id="KW-0812">Transmembrane</keyword>
<dbReference type="AlphaFoldDB" id="A0A2H0V586"/>
<dbReference type="PANTHER" id="PTHR44366:SF1">
    <property type="entry name" value="UDP-N-ACETYLGLUCOSAMINE--PEPTIDE N-ACETYLGLUCOSAMINYLTRANSFERASE 110 KDA SUBUNIT"/>
    <property type="match status" value="1"/>
</dbReference>
<protein>
    <submittedName>
        <fullName evidence="3">Uncharacterized protein</fullName>
    </submittedName>
</protein>
<dbReference type="Proteomes" id="UP000228626">
    <property type="component" value="Unassembled WGS sequence"/>
</dbReference>
<comment type="caution">
    <text evidence="3">The sequence shown here is derived from an EMBL/GenBank/DDBJ whole genome shotgun (WGS) entry which is preliminary data.</text>
</comment>
<keyword evidence="2" id="KW-1133">Transmembrane helix</keyword>
<proteinExistence type="predicted"/>
<dbReference type="EMBL" id="PFAR01000005">
    <property type="protein sequence ID" value="PIR93510.1"/>
    <property type="molecule type" value="Genomic_DNA"/>
</dbReference>
<evidence type="ECO:0000256" key="1">
    <source>
        <dbReference type="PROSITE-ProRule" id="PRU00339"/>
    </source>
</evidence>
<dbReference type="Gene3D" id="1.25.40.10">
    <property type="entry name" value="Tetratricopeptide repeat domain"/>
    <property type="match status" value="2"/>
</dbReference>
<feature type="repeat" description="TPR" evidence="1">
    <location>
        <begin position="210"/>
        <end position="243"/>
    </location>
</feature>
<dbReference type="Pfam" id="PF14559">
    <property type="entry name" value="TPR_19"/>
    <property type="match status" value="2"/>
</dbReference>
<evidence type="ECO:0000313" key="4">
    <source>
        <dbReference type="Proteomes" id="UP000228626"/>
    </source>
</evidence>
<keyword evidence="2" id="KW-0472">Membrane</keyword>
<keyword evidence="1" id="KW-0802">TPR repeat</keyword>
<dbReference type="SMART" id="SM00028">
    <property type="entry name" value="TPR"/>
    <property type="match status" value="5"/>
</dbReference>
<accession>A0A2H0V586</accession>
<dbReference type="InterPro" id="IPR019734">
    <property type="entry name" value="TPR_rpt"/>
</dbReference>
<evidence type="ECO:0000313" key="3">
    <source>
        <dbReference type="EMBL" id="PIR93510.1"/>
    </source>
</evidence>
<reference evidence="4" key="1">
    <citation type="submission" date="2017-09" db="EMBL/GenBank/DDBJ databases">
        <title>Depth-based differentiation of microbial function through sediment-hosted aquifers and enrichment of novel symbionts in the deep terrestrial subsurface.</title>
        <authorList>
            <person name="Probst A.J."/>
            <person name="Ladd B."/>
            <person name="Jarett J.K."/>
            <person name="Geller-Mcgrath D.E."/>
            <person name="Sieber C.M.K."/>
            <person name="Emerson J.B."/>
            <person name="Anantharaman K."/>
            <person name="Thomas B.C."/>
            <person name="Malmstrom R."/>
            <person name="Stieglmeier M."/>
            <person name="Klingl A."/>
            <person name="Woyke T."/>
            <person name="Ryan C.M."/>
            <person name="Banfield J.F."/>
        </authorList>
    </citation>
    <scope>NUCLEOTIDE SEQUENCE [LARGE SCALE GENOMIC DNA]</scope>
</reference>
<feature type="transmembrane region" description="Helical" evidence="2">
    <location>
        <begin position="6"/>
        <end position="23"/>
    </location>
</feature>
<feature type="repeat" description="TPR" evidence="1">
    <location>
        <begin position="176"/>
        <end position="209"/>
    </location>
</feature>
<sequence length="290" mass="33735">MWYNIIPILLILISGIIIFYIITKKFPAVANLDLSTLPREKEKQVKQRIINNRLKRNLNRWSLWFRRIFHPVFNYLVDHSKELYQKLLSARENLAKSASNKNVSASEIDELLLAAEEAKKKEDFGTAEKIYIQIISIDSKNVAAFKFLGQLYLETHKIEEAKETLEHVLKLTKEDADVYANLAEVAKENGQLERAKTYYVESIKLNNENGQNYFNLAEIYKLQNNYKEAIKSMKETLKIEPKNPKYLDAMFNLSIISKDKAEALDAYKKLKDINPENAKLGEMKEQIDEL</sequence>